<proteinExistence type="predicted"/>
<feature type="compositionally biased region" description="Basic and acidic residues" evidence="1">
    <location>
        <begin position="97"/>
        <end position="106"/>
    </location>
</feature>
<evidence type="ECO:0000256" key="1">
    <source>
        <dbReference type="SAM" id="MobiDB-lite"/>
    </source>
</evidence>
<evidence type="ECO:0000313" key="2">
    <source>
        <dbReference type="EMBL" id="KAL0122179.1"/>
    </source>
</evidence>
<sequence>MNISRNYRVLVDRNSLPSNPIVFVDASFSVQTCPFGKIAKKIKKKKTKKKKKNEKKKKRRVCAHLHVSDVYVASCRINLCEKSSGERGANELAGRTFGDKPELETG</sequence>
<accession>A0AAW2G4N6</accession>
<reference evidence="2 3" key="1">
    <citation type="submission" date="2023-03" db="EMBL/GenBank/DDBJ databases">
        <title>High recombination rates correlate with genetic variation in Cardiocondyla obscurior ants.</title>
        <authorList>
            <person name="Errbii M."/>
        </authorList>
    </citation>
    <scope>NUCLEOTIDE SEQUENCE [LARGE SCALE GENOMIC DNA]</scope>
    <source>
        <strain evidence="2">Alpha-2009</strain>
        <tissue evidence="2">Whole body</tissue>
    </source>
</reference>
<dbReference type="EMBL" id="JADYXP020000006">
    <property type="protein sequence ID" value="KAL0122179.1"/>
    <property type="molecule type" value="Genomic_DNA"/>
</dbReference>
<feature type="region of interest" description="Disordered" evidence="1">
    <location>
        <begin position="85"/>
        <end position="106"/>
    </location>
</feature>
<organism evidence="2 3">
    <name type="scientific">Cardiocondyla obscurior</name>
    <dbReference type="NCBI Taxonomy" id="286306"/>
    <lineage>
        <taxon>Eukaryota</taxon>
        <taxon>Metazoa</taxon>
        <taxon>Ecdysozoa</taxon>
        <taxon>Arthropoda</taxon>
        <taxon>Hexapoda</taxon>
        <taxon>Insecta</taxon>
        <taxon>Pterygota</taxon>
        <taxon>Neoptera</taxon>
        <taxon>Endopterygota</taxon>
        <taxon>Hymenoptera</taxon>
        <taxon>Apocrita</taxon>
        <taxon>Aculeata</taxon>
        <taxon>Formicoidea</taxon>
        <taxon>Formicidae</taxon>
        <taxon>Myrmicinae</taxon>
        <taxon>Cardiocondyla</taxon>
    </lineage>
</organism>
<evidence type="ECO:0000313" key="3">
    <source>
        <dbReference type="Proteomes" id="UP001430953"/>
    </source>
</evidence>
<dbReference type="Proteomes" id="UP001430953">
    <property type="component" value="Unassembled WGS sequence"/>
</dbReference>
<keyword evidence="3" id="KW-1185">Reference proteome</keyword>
<name>A0AAW2G4N6_9HYME</name>
<gene>
    <name evidence="2" type="ORF">PUN28_007137</name>
</gene>
<protein>
    <submittedName>
        <fullName evidence="2">Uncharacterized protein</fullName>
    </submittedName>
</protein>
<comment type="caution">
    <text evidence="2">The sequence shown here is derived from an EMBL/GenBank/DDBJ whole genome shotgun (WGS) entry which is preliminary data.</text>
</comment>
<dbReference type="AlphaFoldDB" id="A0AAW2G4N6"/>